<dbReference type="PIRSF" id="PIRSF000149">
    <property type="entry name" value="GAP_DH"/>
    <property type="match status" value="1"/>
</dbReference>
<dbReference type="Gene3D" id="3.40.50.720">
    <property type="entry name" value="NAD(P)-binding Rossmann-like Domain"/>
    <property type="match status" value="1"/>
</dbReference>
<dbReference type="PANTHER" id="PTHR42955:SF1">
    <property type="entry name" value="GLYCERALDEHYDE-3-PHOSPHATE DEHYDROGENASE"/>
    <property type="match status" value="1"/>
</dbReference>
<dbReference type="PRINTS" id="PR00078">
    <property type="entry name" value="G3PDHDRGNASE"/>
</dbReference>
<evidence type="ECO:0000313" key="11">
    <source>
        <dbReference type="Proteomes" id="UP000295293"/>
    </source>
</evidence>
<dbReference type="EC" id="1.2.1.-" evidence="8"/>
<gene>
    <name evidence="10" type="ORF">DFR29_11540</name>
</gene>
<feature type="binding site" evidence="4">
    <location>
        <position position="182"/>
    </location>
    <ligand>
        <name>D-glyceraldehyde 3-phosphate</name>
        <dbReference type="ChEBI" id="CHEBI:59776"/>
    </ligand>
</feature>
<evidence type="ECO:0000256" key="8">
    <source>
        <dbReference type="RuleBase" id="RU361160"/>
    </source>
</evidence>
<evidence type="ECO:0000256" key="6">
    <source>
        <dbReference type="PIRSR" id="PIRSR000149-4"/>
    </source>
</evidence>
<reference evidence="10 11" key="1">
    <citation type="submission" date="2019-03" db="EMBL/GenBank/DDBJ databases">
        <title>Genomic Encyclopedia of Type Strains, Phase IV (KMG-IV): sequencing the most valuable type-strain genomes for metagenomic binning, comparative biology and taxonomic classification.</title>
        <authorList>
            <person name="Goeker M."/>
        </authorList>
    </citation>
    <scope>NUCLEOTIDE SEQUENCE [LARGE SCALE GENOMIC DNA]</scope>
    <source>
        <strain evidence="10 11">DSM 21667</strain>
    </source>
</reference>
<evidence type="ECO:0000256" key="5">
    <source>
        <dbReference type="PIRSR" id="PIRSR000149-3"/>
    </source>
</evidence>
<feature type="binding site" evidence="4">
    <location>
        <begin position="210"/>
        <end position="211"/>
    </location>
    <ligand>
        <name>D-glyceraldehyde 3-phosphate</name>
        <dbReference type="ChEBI" id="CHEBI:59776"/>
    </ligand>
</feature>
<dbReference type="GO" id="GO:0051287">
    <property type="term" value="F:NAD binding"/>
    <property type="evidence" value="ECO:0007669"/>
    <property type="project" value="InterPro"/>
</dbReference>
<keyword evidence="2 8" id="KW-0560">Oxidoreductase</keyword>
<feature type="active site" description="Nucleophile" evidence="3">
    <location>
        <position position="152"/>
    </location>
</feature>
<comment type="caution">
    <text evidence="10">The sequence shown here is derived from an EMBL/GenBank/DDBJ whole genome shotgun (WGS) entry which is preliminary data.</text>
</comment>
<dbReference type="GO" id="GO:0050661">
    <property type="term" value="F:NADP binding"/>
    <property type="evidence" value="ECO:0007669"/>
    <property type="project" value="InterPro"/>
</dbReference>
<dbReference type="NCBIfam" id="NF033735">
    <property type="entry name" value="G3PDH_Arsen"/>
    <property type="match status" value="1"/>
</dbReference>
<proteinExistence type="inferred from homology"/>
<evidence type="ECO:0000256" key="7">
    <source>
        <dbReference type="RuleBase" id="RU000397"/>
    </source>
</evidence>
<dbReference type="PANTHER" id="PTHR42955">
    <property type="entry name" value="GLYCERALDEHYDE-3-PHOSPHATE DEHYDROGENASE"/>
    <property type="match status" value="1"/>
</dbReference>
<feature type="binding site" evidence="4">
    <location>
        <position position="233"/>
    </location>
    <ligand>
        <name>D-glyceraldehyde 3-phosphate</name>
        <dbReference type="ChEBI" id="CHEBI:59776"/>
    </ligand>
</feature>
<dbReference type="NCBIfam" id="NF006512">
    <property type="entry name" value="PRK08955.1"/>
    <property type="match status" value="1"/>
</dbReference>
<dbReference type="Pfam" id="PF00044">
    <property type="entry name" value="Gp_dh_N"/>
    <property type="match status" value="1"/>
</dbReference>
<comment type="similarity">
    <text evidence="1 7">Belongs to the glyceraldehyde-3-phosphate dehydrogenase family.</text>
</comment>
<evidence type="ECO:0000256" key="4">
    <source>
        <dbReference type="PIRSR" id="PIRSR000149-2"/>
    </source>
</evidence>
<evidence type="ECO:0000259" key="9">
    <source>
        <dbReference type="SMART" id="SM00846"/>
    </source>
</evidence>
<dbReference type="FunFam" id="3.30.360.10:FF:000002">
    <property type="entry name" value="Glyceraldehyde-3-phosphate dehydrogenase"/>
    <property type="match status" value="1"/>
</dbReference>
<feature type="binding site" evidence="5">
    <location>
        <position position="315"/>
    </location>
    <ligand>
        <name>NAD(+)</name>
        <dbReference type="ChEBI" id="CHEBI:57540"/>
    </ligand>
</feature>
<dbReference type="Gene3D" id="3.30.360.10">
    <property type="entry name" value="Dihydrodipicolinate Reductase, domain 2"/>
    <property type="match status" value="1"/>
</dbReference>
<keyword evidence="5" id="KW-0547">Nucleotide-binding</keyword>
<feature type="binding site" evidence="5">
    <location>
        <position position="34"/>
    </location>
    <ligand>
        <name>NAD(+)</name>
        <dbReference type="ChEBI" id="CHEBI:57540"/>
    </ligand>
</feature>
<dbReference type="InterPro" id="IPR054835">
    <property type="entry name" value="G3PDH_Arsen"/>
</dbReference>
<accession>A0A4R6YPI0</accession>
<dbReference type="InterPro" id="IPR020830">
    <property type="entry name" value="GlycerAld_3-P_DH_AS"/>
</dbReference>
<dbReference type="CDD" id="cd05214">
    <property type="entry name" value="GAPDH_I_N"/>
    <property type="match status" value="1"/>
</dbReference>
<dbReference type="OrthoDB" id="9803304at2"/>
<dbReference type="InterPro" id="IPR052978">
    <property type="entry name" value="GAP_dehydrogenase"/>
</dbReference>
<feature type="site" description="Activates thiol group during catalysis" evidence="6">
    <location>
        <position position="179"/>
    </location>
</feature>
<dbReference type="InterPro" id="IPR006424">
    <property type="entry name" value="Glyceraldehyde-3-P_DH_1"/>
</dbReference>
<keyword evidence="5" id="KW-0520">NAD</keyword>
<evidence type="ECO:0000256" key="3">
    <source>
        <dbReference type="PIRSR" id="PIRSR000149-1"/>
    </source>
</evidence>
<dbReference type="GO" id="GO:0006006">
    <property type="term" value="P:glucose metabolic process"/>
    <property type="evidence" value="ECO:0007669"/>
    <property type="project" value="InterPro"/>
</dbReference>
<protein>
    <recommendedName>
        <fullName evidence="8">Glyceraldehyde-3-phosphate dehydrogenase</fullName>
        <ecNumber evidence="8">1.2.1.-</ecNumber>
    </recommendedName>
</protein>
<dbReference type="Pfam" id="PF02800">
    <property type="entry name" value="Gp_dh_C"/>
    <property type="match status" value="1"/>
</dbReference>
<dbReference type="NCBIfam" id="TIGR01534">
    <property type="entry name" value="GAPDH-I"/>
    <property type="match status" value="1"/>
</dbReference>
<dbReference type="PROSITE" id="PS00071">
    <property type="entry name" value="GAPDH"/>
    <property type="match status" value="1"/>
</dbReference>
<name>A0A4R6YPI0_9GAMM</name>
<sequence length="335" mass="36312">MTIRVGINGFGRMGRLTLRAAWDSPDFTFVRVNDPGGDVATFAHLLNFDSIHGRWAHEARADGEALVVGGRRIPLTRNTGIADTDWSDCDVVVEASGKFRKSAVLRPYLDQGVKRVVITAPVKEAGVLDCVVGVNHDRFDPAVHRLITAASCTTNCLAPVVKVIHENLRIRHGSLTTIHSLTNTQVIVDAPHKDLRRARACGSSLIPTSTGSATAIAQIFPELKGRLNGHAVRVPLTNASLTDCVFEVEQPTTVEEVNALLKAAADGPLRGILGYEERPLVSIDFLGDPRSGIVDALSTMVVNGTHVKIYAWYDNEWGYVNRTAELVRLVGAGDR</sequence>
<dbReference type="SUPFAM" id="SSF51735">
    <property type="entry name" value="NAD(P)-binding Rossmann-fold domains"/>
    <property type="match status" value="1"/>
</dbReference>
<feature type="domain" description="Glyceraldehyde 3-phosphate dehydrogenase NAD(P) binding" evidence="9">
    <location>
        <begin position="3"/>
        <end position="152"/>
    </location>
</feature>
<dbReference type="RefSeq" id="WP_133820651.1">
    <property type="nucleotide sequence ID" value="NZ_SNZH01000015.1"/>
</dbReference>
<dbReference type="InterPro" id="IPR036291">
    <property type="entry name" value="NAD(P)-bd_dom_sf"/>
</dbReference>
<dbReference type="InterPro" id="IPR020828">
    <property type="entry name" value="GlycerAld_3-P_DH_NAD(P)-bd"/>
</dbReference>
<evidence type="ECO:0000256" key="2">
    <source>
        <dbReference type="ARBA" id="ARBA00023002"/>
    </source>
</evidence>
<evidence type="ECO:0000256" key="1">
    <source>
        <dbReference type="ARBA" id="ARBA00007406"/>
    </source>
</evidence>
<dbReference type="EMBL" id="SNZH01000015">
    <property type="protein sequence ID" value="TDR39652.1"/>
    <property type="molecule type" value="Genomic_DNA"/>
</dbReference>
<dbReference type="CDD" id="cd18126">
    <property type="entry name" value="GAPDH_I_C"/>
    <property type="match status" value="1"/>
</dbReference>
<dbReference type="SMART" id="SM00846">
    <property type="entry name" value="Gp_dh_N"/>
    <property type="match status" value="1"/>
</dbReference>
<feature type="binding site" evidence="5">
    <location>
        <position position="119"/>
    </location>
    <ligand>
        <name>NAD(+)</name>
        <dbReference type="ChEBI" id="CHEBI:57540"/>
    </ligand>
</feature>
<dbReference type="AlphaFoldDB" id="A0A4R6YPI0"/>
<dbReference type="Proteomes" id="UP000295293">
    <property type="component" value="Unassembled WGS sequence"/>
</dbReference>
<keyword evidence="11" id="KW-1185">Reference proteome</keyword>
<organism evidence="10 11">
    <name type="scientific">Tahibacter aquaticus</name>
    <dbReference type="NCBI Taxonomy" id="520092"/>
    <lineage>
        <taxon>Bacteria</taxon>
        <taxon>Pseudomonadati</taxon>
        <taxon>Pseudomonadota</taxon>
        <taxon>Gammaproteobacteria</taxon>
        <taxon>Lysobacterales</taxon>
        <taxon>Rhodanobacteraceae</taxon>
        <taxon>Tahibacter</taxon>
    </lineage>
</organism>
<dbReference type="InterPro" id="IPR020831">
    <property type="entry name" value="GlycerAld/Erythrose_P_DH"/>
</dbReference>
<dbReference type="GO" id="GO:0016620">
    <property type="term" value="F:oxidoreductase activity, acting on the aldehyde or oxo group of donors, NAD or NADP as acceptor"/>
    <property type="evidence" value="ECO:0007669"/>
    <property type="project" value="InterPro"/>
</dbReference>
<evidence type="ECO:0000313" key="10">
    <source>
        <dbReference type="EMBL" id="TDR39652.1"/>
    </source>
</evidence>
<dbReference type="InterPro" id="IPR020829">
    <property type="entry name" value="GlycerAld_3-P_DH_cat"/>
</dbReference>
<feature type="binding site" evidence="4">
    <location>
        <begin position="151"/>
        <end position="153"/>
    </location>
    <ligand>
        <name>D-glyceraldehyde 3-phosphate</name>
        <dbReference type="ChEBI" id="CHEBI:59776"/>
    </ligand>
</feature>
<dbReference type="SUPFAM" id="SSF55347">
    <property type="entry name" value="Glyceraldehyde-3-phosphate dehydrogenase-like, C-terminal domain"/>
    <property type="match status" value="1"/>
</dbReference>